<dbReference type="RefSeq" id="XP_031024957.1">
    <property type="nucleotide sequence ID" value="XM_031169019.1"/>
</dbReference>
<name>A0A507BXW3_9FUNG</name>
<dbReference type="GO" id="GO:0003682">
    <property type="term" value="F:chromatin binding"/>
    <property type="evidence" value="ECO:0007669"/>
    <property type="project" value="TreeGrafter"/>
</dbReference>
<reference evidence="3 4" key="1">
    <citation type="journal article" date="2019" name="Sci. Rep.">
        <title>Comparative genomics of chytrid fungi reveal insights into the obligate biotrophic and pathogenic lifestyle of Synchytrium endobioticum.</title>
        <authorList>
            <person name="van de Vossenberg B.T.L.H."/>
            <person name="Warris S."/>
            <person name="Nguyen H.D.T."/>
            <person name="van Gent-Pelzer M.P.E."/>
            <person name="Joly D.L."/>
            <person name="van de Geest H.C."/>
            <person name="Bonants P.J.M."/>
            <person name="Smith D.S."/>
            <person name="Levesque C.A."/>
            <person name="van der Lee T.A.J."/>
        </authorList>
    </citation>
    <scope>NUCLEOTIDE SEQUENCE [LARGE SCALE GENOMIC DNA]</scope>
    <source>
        <strain evidence="3 4">JEL517</strain>
    </source>
</reference>
<dbReference type="PANTHER" id="PTHR13489">
    <property type="entry name" value="MINI-CHROMOSOME MAINTENANCE COMPLEX-BINDING PROTEIN"/>
    <property type="match status" value="1"/>
</dbReference>
<dbReference type="Proteomes" id="UP000319731">
    <property type="component" value="Unassembled WGS sequence"/>
</dbReference>
<dbReference type="OrthoDB" id="329666at2759"/>
<proteinExistence type="predicted"/>
<comment type="subcellular location">
    <subcellularLocation>
        <location evidence="1">Nucleus</location>
    </subcellularLocation>
</comment>
<evidence type="ECO:0008006" key="5">
    <source>
        <dbReference type="Google" id="ProtNLM"/>
    </source>
</evidence>
<dbReference type="PANTHER" id="PTHR13489:SF0">
    <property type="entry name" value="MINI-CHROMOSOME MAINTENANCE COMPLEX-BINDING PROTEIN"/>
    <property type="match status" value="1"/>
</dbReference>
<accession>A0A507BXW3</accession>
<dbReference type="GO" id="GO:0006261">
    <property type="term" value="P:DNA-templated DNA replication"/>
    <property type="evidence" value="ECO:0007669"/>
    <property type="project" value="TreeGrafter"/>
</dbReference>
<dbReference type="STRING" id="1806994.A0A507BXW3"/>
<evidence type="ECO:0000256" key="1">
    <source>
        <dbReference type="ARBA" id="ARBA00004123"/>
    </source>
</evidence>
<organism evidence="3 4">
    <name type="scientific">Synchytrium microbalum</name>
    <dbReference type="NCBI Taxonomy" id="1806994"/>
    <lineage>
        <taxon>Eukaryota</taxon>
        <taxon>Fungi</taxon>
        <taxon>Fungi incertae sedis</taxon>
        <taxon>Chytridiomycota</taxon>
        <taxon>Chytridiomycota incertae sedis</taxon>
        <taxon>Chytridiomycetes</taxon>
        <taxon>Synchytriales</taxon>
        <taxon>Synchytriaceae</taxon>
        <taxon>Synchytrium</taxon>
    </lineage>
</organism>
<evidence type="ECO:0000313" key="4">
    <source>
        <dbReference type="Proteomes" id="UP000319731"/>
    </source>
</evidence>
<keyword evidence="4" id="KW-1185">Reference proteome</keyword>
<keyword evidence="2" id="KW-0539">Nucleus</keyword>
<dbReference type="EMBL" id="QEAO01000015">
    <property type="protein sequence ID" value="TPX34160.1"/>
    <property type="molecule type" value="Genomic_DNA"/>
</dbReference>
<gene>
    <name evidence="3" type="ORF">SmJEL517_g03091</name>
</gene>
<dbReference type="AlphaFoldDB" id="A0A507BXW3"/>
<comment type="caution">
    <text evidence="3">The sequence shown here is derived from an EMBL/GenBank/DDBJ whole genome shotgun (WGS) entry which is preliminary data.</text>
</comment>
<dbReference type="GeneID" id="42004316"/>
<dbReference type="GO" id="GO:0005634">
    <property type="term" value="C:nucleus"/>
    <property type="evidence" value="ECO:0007669"/>
    <property type="project" value="UniProtKB-SubCell"/>
</dbReference>
<dbReference type="Pfam" id="PF09739">
    <property type="entry name" value="MCM_bind"/>
    <property type="match status" value="2"/>
</dbReference>
<sequence length="560" mass="62204">MEEISSIIRQPLRIIQELLAKEPNITAEAISNHFEKLLQDPDLLHQIPSFIGYGIGQHAPYSLVRFRCMIQDNGLSPQVHLQQMQITNVITKEQTCVNTWFVDEPPLPEGQGWSEVSPFGSYVDKQPYFAVGVPALSAWTQSQSSETEELESKLEGLSLDTPRKTLPDHIAKKISSSVNRQAAAILKVYPSIPDLSDLKLNQVLDVIGIVEYPQPSENMEDSLAFDEDDFSSVPIINALVARKVVDLSCVDDWAAIASQVSSVDATALRNAMIESISTFVLGDRLAAEYLWLYMFSTRLSDQNRLMQPLNLTGYATLTEQTLDIKRLFSLLLPQVSYIPLSLEYLNKQYFASGTNPGATGLSAGELQVADGTLLLLDETRMEAGKLEERGIANLASVENLLRYGMVPYALGTQHIDVAMNVGVVILSNSSCMFSVDVEVPMVASADGPSPSDFSKDLLETARKFIAVYKNEEYSIPEPMELTIQNYFANVRAEEHRNRQPLTGQAELMRLLALARLVTLSVGKTQLMENAWNHAITLEATRKARIQARDTATRDKHVPSR</sequence>
<evidence type="ECO:0000313" key="3">
    <source>
        <dbReference type="EMBL" id="TPX34160.1"/>
    </source>
</evidence>
<dbReference type="InterPro" id="IPR019140">
    <property type="entry name" value="MCM_complex-bd"/>
</dbReference>
<evidence type="ECO:0000256" key="2">
    <source>
        <dbReference type="ARBA" id="ARBA00023242"/>
    </source>
</evidence>
<protein>
    <recommendedName>
        <fullName evidence="5">Mini-chromosome maintenance complex-binding protein</fullName>
    </recommendedName>
</protein>